<sequence>MAALLHDGKPGILRTKSESAAGNIRDLHGRRNAICLGLSSYPKMLQPRRNAICEALETFSVQCLAEFRLGMLSMWMPEGSSEFRDAQFPNSFDRITFNAFAWSEDNMFKCLKWVLCESELLKCLKLQEPIVLSFLRQVRMGYAKYSNPYHTFRHAFDVTQFCYLLLSGGDCREVFTKHQCLALIIAAICHDLEHPGTDFAFQNCIESHLSTKYHGCQSPLESHHLSCCRLILDEPDSDVLANFSPEIRLEIIDMIGKCILATDMSIHSDIVKNWHEKVGDGVVNVKASPQELTIMILQMFIKIADISNVCRPWPVSVKWSQSLIDELMRVHDSVLGLGHIPNSFLTSVASEPEKVVYAFSVNIARPLLEIIVQILPRTRPLLSVLDSNANRWIQGS</sequence>
<dbReference type="GO" id="GO:0004114">
    <property type="term" value="F:3',5'-cyclic-nucleotide phosphodiesterase activity"/>
    <property type="evidence" value="ECO:0007669"/>
    <property type="project" value="InterPro"/>
</dbReference>
<feature type="domain" description="PDEase" evidence="5">
    <location>
        <begin position="57"/>
        <end position="396"/>
    </location>
</feature>
<evidence type="ECO:0000256" key="2">
    <source>
        <dbReference type="ARBA" id="ARBA00022801"/>
    </source>
</evidence>
<dbReference type="Gene3D" id="1.10.1300.10">
    <property type="entry name" value="3'5'-cyclic nucleotide phosphodiesterase, catalytic domain"/>
    <property type="match status" value="1"/>
</dbReference>
<feature type="active site" description="Proton donor" evidence="3">
    <location>
        <position position="150"/>
    </location>
</feature>
<dbReference type="Pfam" id="PF00233">
    <property type="entry name" value="PDEase_I"/>
    <property type="match status" value="1"/>
</dbReference>
<dbReference type="GO" id="GO:0046872">
    <property type="term" value="F:metal ion binding"/>
    <property type="evidence" value="ECO:0007669"/>
    <property type="project" value="UniProtKB-KW"/>
</dbReference>
<dbReference type="PRINTS" id="PR00387">
    <property type="entry name" value="PDIESTERASE1"/>
</dbReference>
<evidence type="ECO:0000259" key="5">
    <source>
        <dbReference type="PROSITE" id="PS51845"/>
    </source>
</evidence>
<feature type="binding site" evidence="4">
    <location>
        <position position="191"/>
    </location>
    <ligand>
        <name>Zn(2+)</name>
        <dbReference type="ChEBI" id="CHEBI:29105"/>
        <label>2</label>
    </ligand>
</feature>
<organism evidence="6">
    <name type="scientific">Spongospora subterranea</name>
    <dbReference type="NCBI Taxonomy" id="70186"/>
    <lineage>
        <taxon>Eukaryota</taxon>
        <taxon>Sar</taxon>
        <taxon>Rhizaria</taxon>
        <taxon>Endomyxa</taxon>
        <taxon>Phytomyxea</taxon>
        <taxon>Plasmodiophorida</taxon>
        <taxon>Plasmodiophoridae</taxon>
        <taxon>Spongospora</taxon>
    </lineage>
</organism>
<evidence type="ECO:0000256" key="3">
    <source>
        <dbReference type="PIRSR" id="PIRSR623088-1"/>
    </source>
</evidence>
<reference evidence="6" key="1">
    <citation type="submission" date="2015-04" db="EMBL/GenBank/DDBJ databases">
        <title>The genome sequence of the plant pathogenic Rhizarian Plasmodiophora brassicae reveals insights in its biotrophic life cycle and the origin of chitin synthesis.</title>
        <authorList>
            <person name="Schwelm A."/>
            <person name="Fogelqvist J."/>
            <person name="Knaust A."/>
            <person name="Julke S."/>
            <person name="Lilja T."/>
            <person name="Dhandapani V."/>
            <person name="Bonilla-Rosso G."/>
            <person name="Karlsson M."/>
            <person name="Shevchenko A."/>
            <person name="Choi S.R."/>
            <person name="Kim H.G."/>
            <person name="Park J.Y."/>
            <person name="Lim Y.P."/>
            <person name="Ludwig-Muller J."/>
            <person name="Dixelius C."/>
        </authorList>
    </citation>
    <scope>NUCLEOTIDE SEQUENCE</scope>
    <source>
        <tissue evidence="6">Potato root galls</tissue>
    </source>
</reference>
<protein>
    <recommendedName>
        <fullName evidence="5">PDEase domain-containing protein</fullName>
    </recommendedName>
</protein>
<keyword evidence="2" id="KW-0378">Hydrolase</keyword>
<dbReference type="EMBL" id="HACM01009274">
    <property type="protein sequence ID" value="CRZ09716.1"/>
    <property type="molecule type" value="Transcribed_RNA"/>
</dbReference>
<dbReference type="InterPro" id="IPR023088">
    <property type="entry name" value="PDEase"/>
</dbReference>
<evidence type="ECO:0000256" key="4">
    <source>
        <dbReference type="PIRSR" id="PIRSR623088-3"/>
    </source>
</evidence>
<feature type="binding site" evidence="4">
    <location>
        <position position="305"/>
    </location>
    <ligand>
        <name>Zn(2+)</name>
        <dbReference type="ChEBI" id="CHEBI:29105"/>
        <label>1</label>
    </ligand>
</feature>
<feature type="binding site" evidence="4">
    <location>
        <position position="191"/>
    </location>
    <ligand>
        <name>Zn(2+)</name>
        <dbReference type="ChEBI" id="CHEBI:29105"/>
        <label>1</label>
    </ligand>
</feature>
<dbReference type="InterPro" id="IPR036971">
    <property type="entry name" value="PDEase_catalytic_dom_sf"/>
</dbReference>
<dbReference type="CDD" id="cd00077">
    <property type="entry name" value="HDc"/>
    <property type="match status" value="1"/>
</dbReference>
<dbReference type="PROSITE" id="PS51845">
    <property type="entry name" value="PDEASE_I_2"/>
    <property type="match status" value="1"/>
</dbReference>
<dbReference type="InterPro" id="IPR002073">
    <property type="entry name" value="PDEase_catalytic_dom"/>
</dbReference>
<dbReference type="AlphaFoldDB" id="A0A0H5R7C7"/>
<accession>A0A0H5R7C7</accession>
<evidence type="ECO:0000313" key="6">
    <source>
        <dbReference type="EMBL" id="CRZ09716.1"/>
    </source>
</evidence>
<proteinExistence type="predicted"/>
<evidence type="ECO:0000256" key="1">
    <source>
        <dbReference type="ARBA" id="ARBA00022723"/>
    </source>
</evidence>
<dbReference type="SUPFAM" id="SSF109604">
    <property type="entry name" value="HD-domain/PDEase-like"/>
    <property type="match status" value="1"/>
</dbReference>
<feature type="binding site" evidence="4">
    <location>
        <position position="154"/>
    </location>
    <ligand>
        <name>Zn(2+)</name>
        <dbReference type="ChEBI" id="CHEBI:29105"/>
        <label>1</label>
    </ligand>
</feature>
<keyword evidence="1 4" id="KW-0479">Metal-binding</keyword>
<dbReference type="InterPro" id="IPR003607">
    <property type="entry name" value="HD/PDEase_dom"/>
</dbReference>
<dbReference type="SMART" id="SM00471">
    <property type="entry name" value="HDc"/>
    <property type="match status" value="1"/>
</dbReference>
<name>A0A0H5R7C7_9EUKA</name>
<dbReference type="PANTHER" id="PTHR11347">
    <property type="entry name" value="CYCLIC NUCLEOTIDE PHOSPHODIESTERASE"/>
    <property type="match status" value="1"/>
</dbReference>
<feature type="binding site" evidence="4">
    <location>
        <position position="190"/>
    </location>
    <ligand>
        <name>Zn(2+)</name>
        <dbReference type="ChEBI" id="CHEBI:29105"/>
        <label>1</label>
    </ligand>
</feature>
<dbReference type="GO" id="GO:0007165">
    <property type="term" value="P:signal transduction"/>
    <property type="evidence" value="ECO:0007669"/>
    <property type="project" value="InterPro"/>
</dbReference>